<dbReference type="InterPro" id="IPR036398">
    <property type="entry name" value="CA_dom_sf"/>
</dbReference>
<keyword evidence="2" id="KW-1185">Reference proteome</keyword>
<dbReference type="Proteomes" id="UP000325440">
    <property type="component" value="Unassembled WGS sequence"/>
</dbReference>
<dbReference type="OrthoDB" id="5978072at2759"/>
<proteinExistence type="predicted"/>
<reference evidence="1 2" key="1">
    <citation type="submission" date="2019-08" db="EMBL/GenBank/DDBJ databases">
        <authorList>
            <person name="Alioto T."/>
            <person name="Alioto T."/>
            <person name="Gomez Garrido J."/>
        </authorList>
    </citation>
    <scope>NUCLEOTIDE SEQUENCE [LARGE SCALE GENOMIC DNA]</scope>
</reference>
<name>A0A5E4M3Y6_9HEMI</name>
<dbReference type="EMBL" id="CABPRJ010000051">
    <property type="protein sequence ID" value="VVC26883.1"/>
    <property type="molecule type" value="Genomic_DNA"/>
</dbReference>
<protein>
    <submittedName>
        <fullName evidence="1">Alpha carbonic anhydrase</fullName>
    </submittedName>
</protein>
<evidence type="ECO:0000313" key="2">
    <source>
        <dbReference type="Proteomes" id="UP000325440"/>
    </source>
</evidence>
<gene>
    <name evidence="1" type="ORF">CINCED_3A001923</name>
</gene>
<organism evidence="1 2">
    <name type="scientific">Cinara cedri</name>
    <dbReference type="NCBI Taxonomy" id="506608"/>
    <lineage>
        <taxon>Eukaryota</taxon>
        <taxon>Metazoa</taxon>
        <taxon>Ecdysozoa</taxon>
        <taxon>Arthropoda</taxon>
        <taxon>Hexapoda</taxon>
        <taxon>Insecta</taxon>
        <taxon>Pterygota</taxon>
        <taxon>Neoptera</taxon>
        <taxon>Paraneoptera</taxon>
        <taxon>Hemiptera</taxon>
        <taxon>Sternorrhyncha</taxon>
        <taxon>Aphidomorpha</taxon>
        <taxon>Aphidoidea</taxon>
        <taxon>Aphididae</taxon>
        <taxon>Lachninae</taxon>
        <taxon>Cinara</taxon>
    </lineage>
</organism>
<dbReference type="Gene3D" id="3.10.200.10">
    <property type="entry name" value="Alpha carbonic anhydrase"/>
    <property type="match status" value="1"/>
</dbReference>
<sequence length="140" mass="16855">MEGPWRVNGYRIQPTRSIMAQRNRNVTVVEKRFSSEFVFGFREWHENPFSFPNDRGHYYARYVKRPLTITPHLYSLRSLMQSNLKNQGTAPLGNNFRPPQPLHNRLVRTNIDFNLRKDDEKYCPSMHKEVYYKANEWKPH</sequence>
<dbReference type="SUPFAM" id="SSF51069">
    <property type="entry name" value="Carbonic anhydrase"/>
    <property type="match status" value="1"/>
</dbReference>
<dbReference type="AlphaFoldDB" id="A0A5E4M3Y6"/>
<evidence type="ECO:0000313" key="1">
    <source>
        <dbReference type="EMBL" id="VVC26883.1"/>
    </source>
</evidence>
<accession>A0A5E4M3Y6</accession>